<dbReference type="PANTHER" id="PTHR33184:SF50">
    <property type="entry name" value="PUTATIVE-RELATED"/>
    <property type="match status" value="1"/>
</dbReference>
<sequence length="129" mass="13302">METSLMMKNIAFLLLLFSLCNPGNAGYCSISDLAVTQTAVPSKANVYAVTVENRCICTQANVKLACSGFSSSVAIDPAGVLSVDGDGKLCTLNGGRPIGMGPEYAVKFSYASPSGQFGFKPVSSSIACS</sequence>
<accession>A0A811Q8F2</accession>
<organism evidence="3 4">
    <name type="scientific">Miscanthus lutarioriparius</name>
    <dbReference type="NCBI Taxonomy" id="422564"/>
    <lineage>
        <taxon>Eukaryota</taxon>
        <taxon>Viridiplantae</taxon>
        <taxon>Streptophyta</taxon>
        <taxon>Embryophyta</taxon>
        <taxon>Tracheophyta</taxon>
        <taxon>Spermatophyta</taxon>
        <taxon>Magnoliopsida</taxon>
        <taxon>Liliopsida</taxon>
        <taxon>Poales</taxon>
        <taxon>Poaceae</taxon>
        <taxon>PACMAD clade</taxon>
        <taxon>Panicoideae</taxon>
        <taxon>Andropogonodae</taxon>
        <taxon>Andropogoneae</taxon>
        <taxon>Saccharinae</taxon>
        <taxon>Miscanthus</taxon>
    </lineage>
</organism>
<dbReference type="EMBL" id="CAJGYO010000010">
    <property type="protein sequence ID" value="CAD6256925.1"/>
    <property type="molecule type" value="Genomic_DNA"/>
</dbReference>
<dbReference type="PANTHER" id="PTHR33184">
    <property type="entry name" value="PROTEIN TAPETUM DETERMINANT 1-LIKE-RELATED"/>
    <property type="match status" value="1"/>
</dbReference>
<protein>
    <submittedName>
        <fullName evidence="3">Uncharacterized protein</fullName>
    </submittedName>
</protein>
<feature type="chain" id="PRO_5032370463" evidence="2">
    <location>
        <begin position="26"/>
        <end position="129"/>
    </location>
</feature>
<keyword evidence="4" id="KW-1185">Reference proteome</keyword>
<comment type="caution">
    <text evidence="3">The sequence shown here is derived from an EMBL/GenBank/DDBJ whole genome shotgun (WGS) entry which is preliminary data.</text>
</comment>
<dbReference type="GO" id="GO:0001709">
    <property type="term" value="P:cell fate determination"/>
    <property type="evidence" value="ECO:0007669"/>
    <property type="project" value="TreeGrafter"/>
</dbReference>
<evidence type="ECO:0000313" key="3">
    <source>
        <dbReference type="EMBL" id="CAD6256925.1"/>
    </source>
</evidence>
<dbReference type="Pfam" id="PF24068">
    <property type="entry name" value="TPD1_C"/>
    <property type="match status" value="1"/>
</dbReference>
<dbReference type="InterPro" id="IPR040361">
    <property type="entry name" value="TPD1"/>
</dbReference>
<proteinExistence type="predicted"/>
<gene>
    <name evidence="3" type="ORF">NCGR_LOCUS40421</name>
</gene>
<evidence type="ECO:0000313" key="4">
    <source>
        <dbReference type="Proteomes" id="UP000604825"/>
    </source>
</evidence>
<keyword evidence="1 2" id="KW-0732">Signal</keyword>
<evidence type="ECO:0000256" key="1">
    <source>
        <dbReference type="ARBA" id="ARBA00022729"/>
    </source>
</evidence>
<dbReference type="Proteomes" id="UP000604825">
    <property type="component" value="Unassembled WGS sequence"/>
</dbReference>
<dbReference type="AlphaFoldDB" id="A0A811Q8F2"/>
<feature type="signal peptide" evidence="2">
    <location>
        <begin position="1"/>
        <end position="25"/>
    </location>
</feature>
<dbReference type="OrthoDB" id="603213at2759"/>
<evidence type="ECO:0000256" key="2">
    <source>
        <dbReference type="SAM" id="SignalP"/>
    </source>
</evidence>
<name>A0A811Q8F2_9POAL</name>
<reference evidence="3" key="1">
    <citation type="submission" date="2020-10" db="EMBL/GenBank/DDBJ databases">
        <authorList>
            <person name="Han B."/>
            <person name="Lu T."/>
            <person name="Zhao Q."/>
            <person name="Huang X."/>
            <person name="Zhao Y."/>
        </authorList>
    </citation>
    <scope>NUCLEOTIDE SEQUENCE</scope>
</reference>